<keyword evidence="7 17" id="KW-0812">Transmembrane</keyword>
<dbReference type="GO" id="GO:0005975">
    <property type="term" value="P:carbohydrate metabolic process"/>
    <property type="evidence" value="ECO:0007669"/>
    <property type="project" value="InterPro"/>
</dbReference>
<dbReference type="UniPathway" id="UPA00378"/>
<keyword evidence="15 17" id="KW-0464">Manganese</keyword>
<dbReference type="CDD" id="cd00899">
    <property type="entry name" value="b4GalT"/>
    <property type="match status" value="1"/>
</dbReference>
<evidence type="ECO:0000259" key="19">
    <source>
        <dbReference type="Pfam" id="PF13733"/>
    </source>
</evidence>
<evidence type="ECO:0000256" key="2">
    <source>
        <dbReference type="ARBA" id="ARBA00004323"/>
    </source>
</evidence>
<reference evidence="20" key="2">
    <citation type="submission" date="2020-05" db="UniProtKB">
        <authorList>
            <consortium name="Ensembl"/>
        </authorList>
    </citation>
    <scope>IDENTIFICATION</scope>
</reference>
<evidence type="ECO:0000259" key="18">
    <source>
        <dbReference type="Pfam" id="PF02709"/>
    </source>
</evidence>
<reference evidence="20" key="1">
    <citation type="journal article" date="2010" name="Science">
        <title>The genome of the Western clawed frog Xenopus tropicalis.</title>
        <authorList>
            <person name="Hellsten U."/>
            <person name="Harland R.M."/>
            <person name="Gilchrist M.J."/>
            <person name="Hendrix D."/>
            <person name="Jurka J."/>
            <person name="Kapitonov V."/>
            <person name="Ovcharenko I."/>
            <person name="Putnam N.H."/>
            <person name="Shu S."/>
            <person name="Taher L."/>
            <person name="Blitz I.L."/>
            <person name="Blumberg B."/>
            <person name="Dichmann D.S."/>
            <person name="Dubchak I."/>
            <person name="Amaya E."/>
            <person name="Detter J.C."/>
            <person name="Fletcher R."/>
            <person name="Gerhard D.S."/>
            <person name="Goodstein D."/>
            <person name="Graves T."/>
            <person name="Grigoriev I.V."/>
            <person name="Grimwood J."/>
            <person name="Kawashima T."/>
            <person name="Lindquist E."/>
            <person name="Lucas S.M."/>
            <person name="Mead P.E."/>
            <person name="Mitros T."/>
            <person name="Ogino H."/>
            <person name="Ohta Y."/>
            <person name="Poliakov A.V."/>
            <person name="Pollet N."/>
            <person name="Robert J."/>
            <person name="Salamov A."/>
            <person name="Sater A.K."/>
            <person name="Schmutz J."/>
            <person name="Terry A."/>
            <person name="Vize P.D."/>
            <person name="Warren W.C."/>
            <person name="Wells D."/>
            <person name="Wills A."/>
            <person name="Wilson R.K."/>
            <person name="Zimmerman L.B."/>
            <person name="Zorn A.M."/>
            <person name="Grainger R."/>
            <person name="Grammer T."/>
            <person name="Khokha M.K."/>
            <person name="Richardson P.M."/>
            <person name="Rokhsar D.S."/>
        </authorList>
    </citation>
    <scope>NUCLEOTIDE SEQUENCE [LARGE SCALE GENOMIC DNA]</scope>
    <source>
        <strain evidence="20">Nigerian</strain>
    </source>
</reference>
<dbReference type="PANTHER" id="PTHR19300">
    <property type="entry name" value="BETA-1,4-GALACTOSYLTRANSFERASE"/>
    <property type="match status" value="1"/>
</dbReference>
<evidence type="ECO:0000313" key="20">
    <source>
        <dbReference type="Ensembl" id="ENSXETP00000095696"/>
    </source>
</evidence>
<dbReference type="GO" id="GO:0032580">
    <property type="term" value="C:Golgi cisterna membrane"/>
    <property type="evidence" value="ECO:0007669"/>
    <property type="project" value="UniProtKB-UniRule"/>
</dbReference>
<dbReference type="InterPro" id="IPR027791">
    <property type="entry name" value="Galactosyl_T_C"/>
</dbReference>
<dbReference type="GO" id="GO:0000139">
    <property type="term" value="C:Golgi membrane"/>
    <property type="evidence" value="ECO:0007669"/>
    <property type="project" value="UniProtKB-SubCell"/>
</dbReference>
<keyword evidence="6 17" id="KW-0808">Transferase</keyword>
<evidence type="ECO:0000256" key="1">
    <source>
        <dbReference type="ARBA" id="ARBA00001936"/>
    </source>
</evidence>
<dbReference type="GO" id="GO:0046872">
    <property type="term" value="F:metal ion binding"/>
    <property type="evidence" value="ECO:0007669"/>
    <property type="project" value="UniProtKB-UniRule"/>
</dbReference>
<evidence type="ECO:0000256" key="6">
    <source>
        <dbReference type="ARBA" id="ARBA00022679"/>
    </source>
</evidence>
<keyword evidence="10 17" id="KW-1133">Transmembrane helix</keyword>
<keyword evidence="5 17" id="KW-0328">Glycosyltransferase</keyword>
<keyword evidence="8 17" id="KW-0479">Metal-binding</keyword>
<dbReference type="InParanoid" id="A0A6I8SBP2"/>
<evidence type="ECO:0000256" key="16">
    <source>
        <dbReference type="ARBA" id="ARBA00049413"/>
    </source>
</evidence>
<dbReference type="Pfam" id="PF13733">
    <property type="entry name" value="Glyco_transf_7N"/>
    <property type="match status" value="1"/>
</dbReference>
<dbReference type="Bgee" id="ENSXETG00000039246">
    <property type="expression patterns" value="Expressed in gastrula and 5 other cell types or tissues"/>
</dbReference>
<evidence type="ECO:0000256" key="5">
    <source>
        <dbReference type="ARBA" id="ARBA00022676"/>
    </source>
</evidence>
<comment type="pathway">
    <text evidence="3 17">Protein modification; protein glycosylation.</text>
</comment>
<evidence type="ECO:0000256" key="9">
    <source>
        <dbReference type="ARBA" id="ARBA00022968"/>
    </source>
</evidence>
<comment type="catalytic activity">
    <reaction evidence="16">
        <text>N-acetyl-D-glucosamine + UDP-alpha-D-galactose = beta-D-galactosyl-(1-&gt;4)-N-acetyl-D-glucosamine + UDP + H(+)</text>
        <dbReference type="Rhea" id="RHEA:17745"/>
        <dbReference type="ChEBI" id="CHEBI:15378"/>
        <dbReference type="ChEBI" id="CHEBI:58223"/>
        <dbReference type="ChEBI" id="CHEBI:60152"/>
        <dbReference type="ChEBI" id="CHEBI:66914"/>
        <dbReference type="ChEBI" id="CHEBI:506227"/>
        <dbReference type="EC" id="2.4.1.90"/>
    </reaction>
    <physiologicalReaction direction="left-to-right" evidence="16">
        <dbReference type="Rhea" id="RHEA:17746"/>
    </physiologicalReaction>
</comment>
<accession>A0A6I8SBP2</accession>
<keyword evidence="13" id="KW-1015">Disulfide bond</keyword>
<dbReference type="Pfam" id="PF02709">
    <property type="entry name" value="Glyco_transf_7C"/>
    <property type="match status" value="1"/>
</dbReference>
<evidence type="ECO:0000256" key="11">
    <source>
        <dbReference type="ARBA" id="ARBA00023034"/>
    </source>
</evidence>
<evidence type="ECO:0000256" key="4">
    <source>
        <dbReference type="ARBA" id="ARBA00005735"/>
    </source>
</evidence>
<evidence type="ECO:0000256" key="8">
    <source>
        <dbReference type="ARBA" id="ARBA00022723"/>
    </source>
</evidence>
<dbReference type="SUPFAM" id="SSF53448">
    <property type="entry name" value="Nucleotide-diphospho-sugar transferases"/>
    <property type="match status" value="1"/>
</dbReference>
<dbReference type="Ensembl" id="ENSXETT00000068932">
    <property type="protein sequence ID" value="ENSXETP00000095696"/>
    <property type="gene ID" value="ENSXETG00000039246"/>
</dbReference>
<name>A0A6I8SBP2_XENTR</name>
<feature type="domain" description="Galactosyltransferase N-terminal" evidence="19">
    <location>
        <begin position="156"/>
        <end position="288"/>
    </location>
</feature>
<dbReference type="EC" id="2.4.1.-" evidence="17"/>
<keyword evidence="12 17" id="KW-0472">Membrane</keyword>
<evidence type="ECO:0000256" key="7">
    <source>
        <dbReference type="ARBA" id="ARBA00022692"/>
    </source>
</evidence>
<keyword evidence="11 17" id="KW-0333">Golgi apparatus</keyword>
<dbReference type="InterPro" id="IPR029044">
    <property type="entry name" value="Nucleotide-diphossugar_trans"/>
</dbReference>
<dbReference type="FunFam" id="3.90.550.10:FF:000028">
    <property type="entry name" value="beta-1,4-galactosyltransferase 1"/>
    <property type="match status" value="1"/>
</dbReference>
<comment type="similarity">
    <text evidence="4 17">Belongs to the glycosyltransferase 7 family.</text>
</comment>
<dbReference type="GO" id="GO:0003945">
    <property type="term" value="F:N-acetyllactosamine synthase activity"/>
    <property type="evidence" value="ECO:0007669"/>
    <property type="project" value="UniProtKB-EC"/>
</dbReference>
<feature type="domain" description="Galactosyltransferase C-terminal" evidence="18">
    <location>
        <begin position="292"/>
        <end position="369"/>
    </location>
</feature>
<proteinExistence type="inferred from homology"/>
<dbReference type="AlphaFoldDB" id="A0A6I8SBP2"/>
<sequence length="437" mass="50292">MIWCIRECAQLNTCFGKLAAQVMCNRKTEKGVVFSENTPKAASQVHLSGLIRSTLQWKILGRCYLKMLSSIKTMFLILAATFTFGFTYFCLKSDIFQELYLAKFNSKLQHRQSIFYRTNPDCHPAEAIKCKNELFRLMNKLRKRVSLDQDENLPKCPEIPPDLGPLDIKFAYNMSLLKIISQNPNLQPGGHSRPKYCTALQKIAIIIPFRNRESHLRTWLYYMHPFLQQQQADYGVYVVEQTEDTLFNRAKLMNVGYSVAIKDYNYTCFIFTDVDIIPMDGRNLFRCSDNPRHMANSVDKFNFKLPYNDIFGGIVAFTKEQFIKVNGFSNVFWGWGGEDDELFQRVVAMGMKVERPDQTIARSKMISHKRDPGNESTGKSFHLIKKAHERLHKDGLNSLIYTIISITSHKLYTKITVDIGNGEDASSTEGILNLFNL</sequence>
<comment type="cofactor">
    <cofactor evidence="1 17">
        <name>Mn(2+)</name>
        <dbReference type="ChEBI" id="CHEBI:29035"/>
    </cofactor>
</comment>
<feature type="transmembrane region" description="Helical" evidence="17">
    <location>
        <begin position="71"/>
        <end position="89"/>
    </location>
</feature>
<keyword evidence="9 17" id="KW-0735">Signal-anchor</keyword>
<comment type="subcellular location">
    <subcellularLocation>
        <location evidence="2 17">Golgi apparatus membrane</location>
        <topology evidence="2 17">Single-pass type II membrane protein</topology>
    </subcellularLocation>
</comment>
<dbReference type="InterPro" id="IPR027995">
    <property type="entry name" value="Galactosyl_T_N"/>
</dbReference>
<dbReference type="Gene3D" id="3.90.550.10">
    <property type="entry name" value="Spore Coat Polysaccharide Biosynthesis Protein SpsA, Chain A"/>
    <property type="match status" value="1"/>
</dbReference>
<evidence type="ECO:0000256" key="14">
    <source>
        <dbReference type="ARBA" id="ARBA00023180"/>
    </source>
</evidence>
<dbReference type="PRINTS" id="PR02050">
    <property type="entry name" value="B14GALTRFASE"/>
</dbReference>
<evidence type="ECO:0000256" key="12">
    <source>
        <dbReference type="ARBA" id="ARBA00023136"/>
    </source>
</evidence>
<evidence type="ECO:0000256" key="17">
    <source>
        <dbReference type="RuleBase" id="RU368121"/>
    </source>
</evidence>
<dbReference type="GeneTree" id="ENSGT00940000155244"/>
<comment type="function">
    <text evidence="17">Responsible for the synthesis of complex-type N-linked oligosaccharides in many glycoproteins as well as the carbohydrate moieties of glycolipids.</text>
</comment>
<keyword evidence="14 17" id="KW-0325">Glycoprotein</keyword>
<protein>
    <recommendedName>
        <fullName evidence="17">Beta-1,4-galactosyltransferase</fullName>
        <shortName evidence="17">Beta-1,4-GalTase</shortName>
        <ecNumber evidence="17">2.4.1.-</ecNumber>
    </recommendedName>
</protein>
<evidence type="ECO:0000256" key="13">
    <source>
        <dbReference type="ARBA" id="ARBA00023157"/>
    </source>
</evidence>
<evidence type="ECO:0000256" key="15">
    <source>
        <dbReference type="ARBA" id="ARBA00023211"/>
    </source>
</evidence>
<evidence type="ECO:0000256" key="10">
    <source>
        <dbReference type="ARBA" id="ARBA00022989"/>
    </source>
</evidence>
<organism evidence="20">
    <name type="scientific">Xenopus tropicalis</name>
    <name type="common">Western clawed frog</name>
    <name type="synonym">Silurana tropicalis</name>
    <dbReference type="NCBI Taxonomy" id="8364"/>
    <lineage>
        <taxon>Eukaryota</taxon>
        <taxon>Metazoa</taxon>
        <taxon>Chordata</taxon>
        <taxon>Craniata</taxon>
        <taxon>Vertebrata</taxon>
        <taxon>Euteleostomi</taxon>
        <taxon>Amphibia</taxon>
        <taxon>Batrachia</taxon>
        <taxon>Anura</taxon>
        <taxon>Pipoidea</taxon>
        <taxon>Pipidae</taxon>
        <taxon>Xenopodinae</taxon>
        <taxon>Xenopus</taxon>
        <taxon>Silurana</taxon>
    </lineage>
</organism>
<dbReference type="PANTHER" id="PTHR19300:SF62">
    <property type="entry name" value="BETA-1,4-GALACTOSYLTRANSFERASE"/>
    <property type="match status" value="1"/>
</dbReference>
<evidence type="ECO:0000256" key="3">
    <source>
        <dbReference type="ARBA" id="ARBA00004922"/>
    </source>
</evidence>
<dbReference type="InterPro" id="IPR003859">
    <property type="entry name" value="Galactosyl_T"/>
</dbReference>